<evidence type="ECO:0000313" key="5">
    <source>
        <dbReference type="Proteomes" id="UP000245872"/>
    </source>
</evidence>
<evidence type="ECO:0000256" key="2">
    <source>
        <dbReference type="ARBA" id="ARBA00023004"/>
    </source>
</evidence>
<name>A0A2Z3L727_9BACT</name>
<keyword evidence="3" id="KW-0411">Iron-sulfur</keyword>
<dbReference type="GO" id="GO:0046872">
    <property type="term" value="F:metal ion binding"/>
    <property type="evidence" value="ECO:0007669"/>
    <property type="project" value="UniProtKB-KW"/>
</dbReference>
<dbReference type="InterPro" id="IPR040086">
    <property type="entry name" value="MJ0683-like"/>
</dbReference>
<reference evidence="4 5" key="1">
    <citation type="submission" date="2018-05" db="EMBL/GenBank/DDBJ databases">
        <title>Candidatus Cardinium hertigii Genome Assembly.</title>
        <authorList>
            <person name="Showmaker K.C."/>
            <person name="Walden K.O."/>
            <person name="Fields C.J."/>
            <person name="Lambert K.N."/>
            <person name="Hudson M.E."/>
        </authorList>
    </citation>
    <scope>NUCLEOTIDE SEQUENCE [LARGE SCALE GENOMIC DNA]</scope>
    <source>
        <strain evidence="5">cHgTN10</strain>
    </source>
</reference>
<dbReference type="InterPro" id="IPR007197">
    <property type="entry name" value="rSAM"/>
</dbReference>
<organism evidence="4 5">
    <name type="scientific">Candidatus Cardinium hertigii</name>
    <dbReference type="NCBI Taxonomy" id="247481"/>
    <lineage>
        <taxon>Bacteria</taxon>
        <taxon>Pseudomonadati</taxon>
        <taxon>Bacteroidota</taxon>
        <taxon>Cytophagia</taxon>
        <taxon>Cytophagales</taxon>
        <taxon>Amoebophilaceae</taxon>
        <taxon>Candidatus Cardinium</taxon>
    </lineage>
</organism>
<keyword evidence="2" id="KW-0408">Iron</keyword>
<evidence type="ECO:0000256" key="3">
    <source>
        <dbReference type="ARBA" id="ARBA00023014"/>
    </source>
</evidence>
<dbReference type="AlphaFoldDB" id="A0A2Z3L727"/>
<sequence>MKHMHKQEIEVKNMLIASKLPDTDYVINPYIGCTYGCSYCYASFMGRFVKQSIANWGKYIYVKKNAVALLKDTIAKLDHAKKQRSILLSSVTDPYQPIEQRYQLTRGLLEVAFV</sequence>
<keyword evidence="5" id="KW-1185">Reference proteome</keyword>
<dbReference type="Proteomes" id="UP000245872">
    <property type="component" value="Chromosome"/>
</dbReference>
<proteinExistence type="predicted"/>
<accession>A0A2Z3L727</accession>
<dbReference type="PANTHER" id="PTHR43432">
    <property type="entry name" value="SLR0285 PROTEIN"/>
    <property type="match status" value="1"/>
</dbReference>
<dbReference type="EMBL" id="CP029619">
    <property type="protein sequence ID" value="AWN81528.1"/>
    <property type="molecule type" value="Genomic_DNA"/>
</dbReference>
<protein>
    <recommendedName>
        <fullName evidence="6">Radical SAM protein</fullName>
    </recommendedName>
</protein>
<dbReference type="SFLD" id="SFLDS00029">
    <property type="entry name" value="Radical_SAM"/>
    <property type="match status" value="1"/>
</dbReference>
<dbReference type="GO" id="GO:0051536">
    <property type="term" value="F:iron-sulfur cluster binding"/>
    <property type="evidence" value="ECO:0007669"/>
    <property type="project" value="UniProtKB-KW"/>
</dbReference>
<gene>
    <name evidence="4" type="ORF">DK880_00194</name>
</gene>
<keyword evidence="1" id="KW-0479">Metal-binding</keyword>
<dbReference type="GO" id="GO:0003824">
    <property type="term" value="F:catalytic activity"/>
    <property type="evidence" value="ECO:0007669"/>
    <property type="project" value="InterPro"/>
</dbReference>
<evidence type="ECO:0000313" key="4">
    <source>
        <dbReference type="EMBL" id="AWN81528.1"/>
    </source>
</evidence>
<evidence type="ECO:0008006" key="6">
    <source>
        <dbReference type="Google" id="ProtNLM"/>
    </source>
</evidence>
<dbReference type="SFLD" id="SFLDG01084">
    <property type="entry name" value="Uncharacterised_Radical_SAM_Su"/>
    <property type="match status" value="1"/>
</dbReference>
<evidence type="ECO:0000256" key="1">
    <source>
        <dbReference type="ARBA" id="ARBA00022723"/>
    </source>
</evidence>
<dbReference type="PANTHER" id="PTHR43432:SF6">
    <property type="entry name" value="RADICAL SAM CORE DOMAIN-CONTAINING PROTEIN"/>
    <property type="match status" value="1"/>
</dbReference>
<dbReference type="KEGG" id="cher:DK880_00194"/>